<protein>
    <recommendedName>
        <fullName evidence="6">Fe/B12 periplasmic-binding domain-containing protein</fullName>
    </recommendedName>
</protein>
<keyword evidence="5" id="KW-0732">Signal</keyword>
<proteinExistence type="inferred from homology"/>
<gene>
    <name evidence="7" type="ORF">DDR56_02445</name>
</gene>
<evidence type="ECO:0000256" key="4">
    <source>
        <dbReference type="ARBA" id="ARBA00022496"/>
    </source>
</evidence>
<evidence type="ECO:0000313" key="8">
    <source>
        <dbReference type="Proteomes" id="UP001318401"/>
    </source>
</evidence>
<name>A0ABX2B5Q8_9GAMM</name>
<evidence type="ECO:0000256" key="2">
    <source>
        <dbReference type="ARBA" id="ARBA00008814"/>
    </source>
</evidence>
<dbReference type="SUPFAM" id="SSF53807">
    <property type="entry name" value="Helical backbone' metal receptor"/>
    <property type="match status" value="1"/>
</dbReference>
<dbReference type="PRINTS" id="PR01715">
    <property type="entry name" value="FERRIBNDNGPP"/>
</dbReference>
<dbReference type="InterPro" id="IPR051313">
    <property type="entry name" value="Bact_iron-sidero_bind"/>
</dbReference>
<comment type="caution">
    <text evidence="7">The sequence shown here is derived from an EMBL/GenBank/DDBJ whole genome shotgun (WGS) entry which is preliminary data.</text>
</comment>
<accession>A0ABX2B5Q8</accession>
<keyword evidence="4" id="KW-0406">Ion transport</keyword>
<evidence type="ECO:0000256" key="1">
    <source>
        <dbReference type="ARBA" id="ARBA00004196"/>
    </source>
</evidence>
<evidence type="ECO:0000256" key="3">
    <source>
        <dbReference type="ARBA" id="ARBA00022448"/>
    </source>
</evidence>
<dbReference type="PROSITE" id="PS50983">
    <property type="entry name" value="FE_B12_PBP"/>
    <property type="match status" value="1"/>
</dbReference>
<evidence type="ECO:0000259" key="6">
    <source>
        <dbReference type="PROSITE" id="PS50983"/>
    </source>
</evidence>
<dbReference type="PANTHER" id="PTHR30532">
    <property type="entry name" value="IRON III DICITRATE-BINDING PERIPLASMIC PROTEIN"/>
    <property type="match status" value="1"/>
</dbReference>
<dbReference type="PANTHER" id="PTHR30532:SF1">
    <property type="entry name" value="IRON(3+)-HYDROXAMATE-BINDING PROTEIN FHUD"/>
    <property type="match status" value="1"/>
</dbReference>
<comment type="similarity">
    <text evidence="2">Belongs to the bacterial solute-binding protein 8 family.</text>
</comment>
<dbReference type="InterPro" id="IPR002491">
    <property type="entry name" value="ABC_transptr_periplasmic_BD"/>
</dbReference>
<keyword evidence="4" id="KW-0408">Iron</keyword>
<keyword evidence="4" id="KW-0410">Iron transport</keyword>
<dbReference type="Proteomes" id="UP001318401">
    <property type="component" value="Unassembled WGS sequence"/>
</dbReference>
<sequence length="302" mass="33356">MSHPIKKTTSGFLSAMLMVVSSQLLGQGEVPSNTAVVTLDYAIAETLQALGEPPQAVGGLSGYRVWWRDPQVLSTAMELGSRHLPNLELIQDIAPSHILISPPAHANLIPQLSRLATLKKWVVYETPPALQQRLNNLTTQLAELTGDQAHANDYLRGVEAQFEALAEQRKHSERSAQSVVLVSLMDERHARVYGQGSLEGLVLEQLGINNAWEGDVNRWGFATVTAEQLFGLEDYVIMLESPYSVEGTQQTLLEQGIWQHWPALTSQDTTTLAVDYWHWGGWPSALRFAEALVDILDANEAN</sequence>
<keyword evidence="8" id="KW-1185">Reference proteome</keyword>
<dbReference type="RefSeq" id="WP_125746019.1">
    <property type="nucleotide sequence ID" value="NZ_CP034367.1"/>
</dbReference>
<keyword evidence="3" id="KW-0813">Transport</keyword>
<dbReference type="EMBL" id="QDKN01000001">
    <property type="protein sequence ID" value="NPT29440.1"/>
    <property type="molecule type" value="Genomic_DNA"/>
</dbReference>
<evidence type="ECO:0000313" key="7">
    <source>
        <dbReference type="EMBL" id="NPT29440.1"/>
    </source>
</evidence>
<evidence type="ECO:0000256" key="5">
    <source>
        <dbReference type="ARBA" id="ARBA00022729"/>
    </source>
</evidence>
<organism evidence="7 8">
    <name type="scientific">Vreelandella venusta</name>
    <dbReference type="NCBI Taxonomy" id="44935"/>
    <lineage>
        <taxon>Bacteria</taxon>
        <taxon>Pseudomonadati</taxon>
        <taxon>Pseudomonadota</taxon>
        <taxon>Gammaproteobacteria</taxon>
        <taxon>Oceanospirillales</taxon>
        <taxon>Halomonadaceae</taxon>
        <taxon>Vreelandella</taxon>
    </lineage>
</organism>
<reference evidence="7 8" key="1">
    <citation type="submission" date="2018-04" db="EMBL/GenBank/DDBJ databases">
        <authorList>
            <person name="Li G."/>
            <person name="Du W."/>
            <person name="Bai Y."/>
        </authorList>
    </citation>
    <scope>NUCLEOTIDE SEQUENCE [LARGE SCALE GENOMIC DNA]</scope>
    <source>
        <strain evidence="7 8">YYYZ-3</strain>
    </source>
</reference>
<dbReference type="Gene3D" id="3.40.50.1980">
    <property type="entry name" value="Nitrogenase molybdenum iron protein domain"/>
    <property type="match status" value="2"/>
</dbReference>
<comment type="subcellular location">
    <subcellularLocation>
        <location evidence="1">Cell envelope</location>
    </subcellularLocation>
</comment>
<feature type="domain" description="Fe/B12 periplasmic-binding" evidence="6">
    <location>
        <begin position="35"/>
        <end position="300"/>
    </location>
</feature>
<dbReference type="Pfam" id="PF01497">
    <property type="entry name" value="Peripla_BP_2"/>
    <property type="match status" value="1"/>
</dbReference>